<reference evidence="4" key="1">
    <citation type="journal article" date="2022" name="Int. J. Syst. Evol. Microbiol.">
        <title>Anaeromyxobacter oryzae sp. nov., Anaeromyxobacter diazotrophicus sp. nov. and Anaeromyxobacter paludicola sp. nov., isolated from paddy soils.</title>
        <authorList>
            <person name="Itoh H."/>
            <person name="Xu Z."/>
            <person name="Mise K."/>
            <person name="Masuda Y."/>
            <person name="Ushijima N."/>
            <person name="Hayakawa C."/>
            <person name="Shiratori Y."/>
            <person name="Senoo K."/>
        </authorList>
    </citation>
    <scope>NUCLEOTIDE SEQUENCE [LARGE SCALE GENOMIC DNA]</scope>
    <source>
        <strain evidence="4">Red630</strain>
    </source>
</reference>
<dbReference type="InterPro" id="IPR006311">
    <property type="entry name" value="TAT_signal"/>
</dbReference>
<feature type="signal peptide" evidence="2">
    <location>
        <begin position="1"/>
        <end position="26"/>
    </location>
</feature>
<feature type="region of interest" description="Disordered" evidence="1">
    <location>
        <begin position="27"/>
        <end position="76"/>
    </location>
</feature>
<evidence type="ECO:0000313" key="4">
    <source>
        <dbReference type="Proteomes" id="UP001162734"/>
    </source>
</evidence>
<proteinExistence type="predicted"/>
<dbReference type="Proteomes" id="UP001162734">
    <property type="component" value="Chromosome"/>
</dbReference>
<dbReference type="Pfam" id="PF16811">
    <property type="entry name" value="TAtT"/>
    <property type="match status" value="1"/>
</dbReference>
<evidence type="ECO:0000256" key="1">
    <source>
        <dbReference type="SAM" id="MobiDB-lite"/>
    </source>
</evidence>
<dbReference type="InterPro" id="IPR038537">
    <property type="entry name" value="TatT_sf"/>
</dbReference>
<feature type="chain" id="PRO_5046569393" evidence="2">
    <location>
        <begin position="27"/>
        <end position="327"/>
    </location>
</feature>
<organism evidence="3 4">
    <name type="scientific">Anaeromyxobacter paludicola</name>
    <dbReference type="NCBI Taxonomy" id="2918171"/>
    <lineage>
        <taxon>Bacteria</taxon>
        <taxon>Pseudomonadati</taxon>
        <taxon>Myxococcota</taxon>
        <taxon>Myxococcia</taxon>
        <taxon>Myxococcales</taxon>
        <taxon>Cystobacterineae</taxon>
        <taxon>Anaeromyxobacteraceae</taxon>
        <taxon>Anaeromyxobacter</taxon>
    </lineage>
</organism>
<keyword evidence="4" id="KW-1185">Reference proteome</keyword>
<name>A0ABN6NAI4_9BACT</name>
<dbReference type="Gene3D" id="1.25.40.920">
    <property type="entry name" value="TRAP transporter T-component"/>
    <property type="match status" value="1"/>
</dbReference>
<evidence type="ECO:0000313" key="3">
    <source>
        <dbReference type="EMBL" id="BDG09355.1"/>
    </source>
</evidence>
<evidence type="ECO:0000256" key="2">
    <source>
        <dbReference type="SAM" id="SignalP"/>
    </source>
</evidence>
<dbReference type="PROSITE" id="PS51318">
    <property type="entry name" value="TAT"/>
    <property type="match status" value="1"/>
</dbReference>
<accession>A0ABN6NAI4</accession>
<dbReference type="InterPro" id="IPR031823">
    <property type="entry name" value="TatT"/>
</dbReference>
<sequence>MAARSRRAALAAAGAAWLVAATPSLALPRGAGEGTDGEAPQPAAAASAATAPAPTPGSTLPAGRGGPGRGGQEPAPDRFAEALARGDRAFAGRADEGLLREAIRAYGDAAAERPGDPRAELPLARAWMLLALAAPAETPGACDAAARAAERALRAQDPAFAAAVDGGEPPEKALAAVKAPGAEALYWLSYASLEAARARGFAAVLAVRDAVLAGLGRAVALDETVDHAGPRRVLGDLLAGLPSAVGGGAAKARAHFERALALAPDYQLTRVREAERLAVLLQDRALFDRLLAEVSGSEPGRAPAVAPENALSRRLAAALRKRADRLF</sequence>
<dbReference type="EMBL" id="AP025592">
    <property type="protein sequence ID" value="BDG09355.1"/>
    <property type="molecule type" value="Genomic_DNA"/>
</dbReference>
<keyword evidence="2" id="KW-0732">Signal</keyword>
<gene>
    <name evidence="3" type="ORF">AMPC_24680</name>
</gene>
<protein>
    <submittedName>
        <fullName evidence="3">Uncharacterized protein</fullName>
    </submittedName>
</protein>
<dbReference type="RefSeq" id="WP_248341503.1">
    <property type="nucleotide sequence ID" value="NZ_AP025592.1"/>
</dbReference>
<feature type="compositionally biased region" description="Low complexity" evidence="1">
    <location>
        <begin position="39"/>
        <end position="62"/>
    </location>
</feature>